<feature type="domain" description="Protein kinase" evidence="5">
    <location>
        <begin position="204"/>
        <end position="476"/>
    </location>
</feature>
<dbReference type="PANTHER" id="PTHR24347">
    <property type="entry name" value="SERINE/THREONINE-PROTEIN KINASE"/>
    <property type="match status" value="1"/>
</dbReference>
<dbReference type="PROSITE" id="PS50011">
    <property type="entry name" value="PROTEIN_KINASE_DOM"/>
    <property type="match status" value="1"/>
</dbReference>
<protein>
    <submittedName>
        <fullName evidence="6">Protein kinase-like domain protein</fullName>
    </submittedName>
</protein>
<feature type="binding site" evidence="3">
    <location>
        <position position="233"/>
    </location>
    <ligand>
        <name>ATP</name>
        <dbReference type="ChEBI" id="CHEBI:30616"/>
    </ligand>
</feature>
<accession>A0A167D002</accession>
<dbReference type="InterPro" id="IPR008271">
    <property type="entry name" value="Ser/Thr_kinase_AS"/>
</dbReference>
<sequence length="621" mass="69755">MADTDLIACIHPGLDPFMNNAMQAIGLKANDSRRTPSRSISDSQVSTASQRGEYSDYLELKFSHGPKTSHGFVFGWHEESDILLPELAGIGPFHFALTFDGHDRLIVKDLGLGIGTEVSYNDDGKGRQRDFVWIVGAESVPKKKTPIVISVSNHLKFQLIVSKHDLKSYKLKVDQFKERIADLLPSPAQVGIRPYTPSPDRAQIFLKEKLGLGSFGNVTHYWDVSTGEEYALKKPENATKQNGFDPEAWKREADVMRSIRHDHIVRLLRAEQDPSPELYLEYVPGGSVRQQSEEQPISIEECKQILCQLLSALEYLHERELPILHRDVKPDNILVQSRAGGKIHVKFGDFGLSRERRGNENWRTACGTWLYAAPEILELKLIPSSSRQAERGYTAVVDIWSLGLVIFELLCRLPLYETKYDSEGKAWGEVIVTKLRVHLRKTWSEMLQFLAEEMLVIEPEKRGSAKKCYNKAMRLFAEPTPELRSPIPSTIVIGEQATVRKADPQTVLLRNTELAMVRNTAPSVRSGHAEGVSIATAQRHTVRPSNRDELIGPPGSQGQRSGQASNSSTAARSNRTRHSQQNGSLRNEQQDVATSLLVGIECVRPNFESRTHRDKGRFSQK</sequence>
<comment type="caution">
    <text evidence="6">The sequence shown here is derived from an EMBL/GenBank/DDBJ whole genome shotgun (WGS) entry which is preliminary data.</text>
</comment>
<dbReference type="OrthoDB" id="10252171at2759"/>
<evidence type="ECO:0000256" key="3">
    <source>
        <dbReference type="PROSITE-ProRule" id="PRU10141"/>
    </source>
</evidence>
<dbReference type="InterPro" id="IPR000719">
    <property type="entry name" value="Prot_kinase_dom"/>
</dbReference>
<dbReference type="GO" id="GO:0005524">
    <property type="term" value="F:ATP binding"/>
    <property type="evidence" value="ECO:0007669"/>
    <property type="project" value="UniProtKB-UniRule"/>
</dbReference>
<evidence type="ECO:0000259" key="5">
    <source>
        <dbReference type="PROSITE" id="PS50011"/>
    </source>
</evidence>
<evidence type="ECO:0000313" key="6">
    <source>
        <dbReference type="EMBL" id="OAA41781.1"/>
    </source>
</evidence>
<reference evidence="6 7" key="1">
    <citation type="journal article" date="2016" name="Genome Biol. Evol.">
        <title>Divergent and convergent evolution of fungal pathogenicity.</title>
        <authorList>
            <person name="Shang Y."/>
            <person name="Xiao G."/>
            <person name="Zheng P."/>
            <person name="Cen K."/>
            <person name="Zhan S."/>
            <person name="Wang C."/>
        </authorList>
    </citation>
    <scope>NUCLEOTIDE SEQUENCE [LARGE SCALE GENOMIC DNA]</scope>
    <source>
        <strain evidence="6 7">RCEF 4871</strain>
    </source>
</reference>
<dbReference type="AlphaFoldDB" id="A0A167D002"/>
<dbReference type="STRING" id="1081105.A0A167D002"/>
<feature type="compositionally biased region" description="Low complexity" evidence="4">
    <location>
        <begin position="556"/>
        <end position="573"/>
    </location>
</feature>
<keyword evidence="1 3" id="KW-0547">Nucleotide-binding</keyword>
<proteinExistence type="predicted"/>
<dbReference type="InterPro" id="IPR017441">
    <property type="entry name" value="Protein_kinase_ATP_BS"/>
</dbReference>
<dbReference type="EMBL" id="AZHC01000015">
    <property type="protein sequence ID" value="OAA41781.1"/>
    <property type="molecule type" value="Genomic_DNA"/>
</dbReference>
<feature type="compositionally biased region" description="Polar residues" evidence="4">
    <location>
        <begin position="579"/>
        <end position="589"/>
    </location>
</feature>
<dbReference type="InterPro" id="IPR011009">
    <property type="entry name" value="Kinase-like_dom_sf"/>
</dbReference>
<keyword evidence="2 3" id="KW-0067">ATP-binding</keyword>
<evidence type="ECO:0000256" key="1">
    <source>
        <dbReference type="ARBA" id="ARBA00022741"/>
    </source>
</evidence>
<name>A0A167D002_METRR</name>
<keyword evidence="7" id="KW-1185">Reference proteome</keyword>
<feature type="region of interest" description="Disordered" evidence="4">
    <location>
        <begin position="536"/>
        <end position="589"/>
    </location>
</feature>
<gene>
    <name evidence="6" type="ORF">NOR_05289</name>
</gene>
<evidence type="ECO:0000313" key="7">
    <source>
        <dbReference type="Proteomes" id="UP000243498"/>
    </source>
</evidence>
<organism evidence="6 7">
    <name type="scientific">Metarhizium rileyi (strain RCEF 4871)</name>
    <name type="common">Nomuraea rileyi</name>
    <dbReference type="NCBI Taxonomy" id="1649241"/>
    <lineage>
        <taxon>Eukaryota</taxon>
        <taxon>Fungi</taxon>
        <taxon>Dikarya</taxon>
        <taxon>Ascomycota</taxon>
        <taxon>Pezizomycotina</taxon>
        <taxon>Sordariomycetes</taxon>
        <taxon>Hypocreomycetidae</taxon>
        <taxon>Hypocreales</taxon>
        <taxon>Clavicipitaceae</taxon>
        <taxon>Metarhizium</taxon>
    </lineage>
</organism>
<dbReference type="OMA" id="MHEANIV"/>
<evidence type="ECO:0000256" key="4">
    <source>
        <dbReference type="SAM" id="MobiDB-lite"/>
    </source>
</evidence>
<dbReference type="GO" id="GO:0004672">
    <property type="term" value="F:protein kinase activity"/>
    <property type="evidence" value="ECO:0007669"/>
    <property type="project" value="InterPro"/>
</dbReference>
<dbReference type="Proteomes" id="UP000243498">
    <property type="component" value="Unassembled WGS sequence"/>
</dbReference>
<evidence type="ECO:0000256" key="2">
    <source>
        <dbReference type="ARBA" id="ARBA00022840"/>
    </source>
</evidence>
<dbReference type="PROSITE" id="PS00108">
    <property type="entry name" value="PROTEIN_KINASE_ST"/>
    <property type="match status" value="1"/>
</dbReference>
<dbReference type="SUPFAM" id="SSF56112">
    <property type="entry name" value="Protein kinase-like (PK-like)"/>
    <property type="match status" value="1"/>
</dbReference>
<dbReference type="PROSITE" id="PS00107">
    <property type="entry name" value="PROTEIN_KINASE_ATP"/>
    <property type="match status" value="1"/>
</dbReference>
<dbReference type="SMART" id="SM00220">
    <property type="entry name" value="S_TKc"/>
    <property type="match status" value="1"/>
</dbReference>
<dbReference type="Gene3D" id="1.10.510.10">
    <property type="entry name" value="Transferase(Phosphotransferase) domain 1"/>
    <property type="match status" value="1"/>
</dbReference>
<dbReference type="Pfam" id="PF00069">
    <property type="entry name" value="Pkinase"/>
    <property type="match status" value="1"/>
</dbReference>